<gene>
    <name evidence="5" type="ORF">ACH5RR_030201</name>
</gene>
<dbReference type="PANTHER" id="PTHR35735:SF8">
    <property type="entry name" value="PROTEIN NIM1-INTERACTING 2"/>
    <property type="match status" value="1"/>
</dbReference>
<dbReference type="InterPro" id="IPR031425">
    <property type="entry name" value="NPR1/NH1-interacting"/>
</dbReference>
<sequence>MEVEKRKRFDEGELDEEKVKRSRREADGGQKAAAAVKMDEVDGGDDDDGEVEEFFAILRRIHKAVKYFEKGNGGSKMKSTTATPWRPNFVREDFEVVNGVKSRESFEEYVRLDLNADPDPDTE</sequence>
<keyword evidence="6" id="KW-1185">Reference proteome</keyword>
<accession>A0ABD2YTW1</accession>
<comment type="subcellular location">
    <subcellularLocation>
        <location evidence="1">Nucleus</location>
    </subcellularLocation>
</comment>
<dbReference type="GO" id="GO:0005634">
    <property type="term" value="C:nucleus"/>
    <property type="evidence" value="ECO:0007669"/>
    <property type="project" value="UniProtKB-SubCell"/>
</dbReference>
<organism evidence="5 6">
    <name type="scientific">Cinchona calisaya</name>
    <dbReference type="NCBI Taxonomy" id="153742"/>
    <lineage>
        <taxon>Eukaryota</taxon>
        <taxon>Viridiplantae</taxon>
        <taxon>Streptophyta</taxon>
        <taxon>Embryophyta</taxon>
        <taxon>Tracheophyta</taxon>
        <taxon>Spermatophyta</taxon>
        <taxon>Magnoliopsida</taxon>
        <taxon>eudicotyledons</taxon>
        <taxon>Gunneridae</taxon>
        <taxon>Pentapetalae</taxon>
        <taxon>asterids</taxon>
        <taxon>lamiids</taxon>
        <taxon>Gentianales</taxon>
        <taxon>Rubiaceae</taxon>
        <taxon>Cinchonoideae</taxon>
        <taxon>Cinchoneae</taxon>
        <taxon>Cinchona</taxon>
    </lineage>
</organism>
<reference evidence="5 6" key="1">
    <citation type="submission" date="2024-11" db="EMBL/GenBank/DDBJ databases">
        <title>A near-complete genome assembly of Cinchona calisaya.</title>
        <authorList>
            <person name="Lian D.C."/>
            <person name="Zhao X.W."/>
            <person name="Wei L."/>
        </authorList>
    </citation>
    <scope>NUCLEOTIDE SEQUENCE [LARGE SCALE GENOMIC DNA]</scope>
    <source>
        <tissue evidence="5">Nenye</tissue>
    </source>
</reference>
<dbReference type="EMBL" id="JBJUIK010000012">
    <property type="protein sequence ID" value="KAL3510800.1"/>
    <property type="molecule type" value="Genomic_DNA"/>
</dbReference>
<keyword evidence="3" id="KW-0539">Nucleus</keyword>
<dbReference type="Pfam" id="PF15699">
    <property type="entry name" value="NPR1_interact"/>
    <property type="match status" value="1"/>
</dbReference>
<proteinExistence type="inferred from homology"/>
<evidence type="ECO:0000256" key="4">
    <source>
        <dbReference type="SAM" id="MobiDB-lite"/>
    </source>
</evidence>
<dbReference type="InterPro" id="IPR034577">
    <property type="entry name" value="NIMIN-2"/>
</dbReference>
<evidence type="ECO:0000256" key="1">
    <source>
        <dbReference type="ARBA" id="ARBA00004123"/>
    </source>
</evidence>
<dbReference type="AlphaFoldDB" id="A0ABD2YTW1"/>
<evidence type="ECO:0000256" key="2">
    <source>
        <dbReference type="ARBA" id="ARBA00009937"/>
    </source>
</evidence>
<feature type="compositionally biased region" description="Basic and acidic residues" evidence="4">
    <location>
        <begin position="1"/>
        <end position="11"/>
    </location>
</feature>
<evidence type="ECO:0000313" key="6">
    <source>
        <dbReference type="Proteomes" id="UP001630127"/>
    </source>
</evidence>
<dbReference type="PANTHER" id="PTHR35735">
    <property type="entry name" value="PROTEIN NIM1-INTERACTING 2"/>
    <property type="match status" value="1"/>
</dbReference>
<protein>
    <submittedName>
        <fullName evidence="5">Uncharacterized protein</fullName>
    </submittedName>
</protein>
<comment type="caution">
    <text evidence="5">The sequence shown here is derived from an EMBL/GenBank/DDBJ whole genome shotgun (WGS) entry which is preliminary data.</text>
</comment>
<evidence type="ECO:0000313" key="5">
    <source>
        <dbReference type="EMBL" id="KAL3510800.1"/>
    </source>
</evidence>
<evidence type="ECO:0000256" key="3">
    <source>
        <dbReference type="ARBA" id="ARBA00023242"/>
    </source>
</evidence>
<comment type="similarity">
    <text evidence="2">Belongs to the NPR1-interactor family.</text>
</comment>
<feature type="region of interest" description="Disordered" evidence="4">
    <location>
        <begin position="1"/>
        <end position="46"/>
    </location>
</feature>
<name>A0ABD2YTW1_9GENT</name>
<dbReference type="Proteomes" id="UP001630127">
    <property type="component" value="Unassembled WGS sequence"/>
</dbReference>